<protein>
    <submittedName>
        <fullName evidence="1">Uncharacterized protein</fullName>
    </submittedName>
</protein>
<proteinExistence type="predicted"/>
<organism evidence="1">
    <name type="scientific">Cucumis melo</name>
    <name type="common">Muskmelon</name>
    <dbReference type="NCBI Taxonomy" id="3656"/>
    <lineage>
        <taxon>Eukaryota</taxon>
        <taxon>Viridiplantae</taxon>
        <taxon>Streptophyta</taxon>
        <taxon>Embryophyta</taxon>
        <taxon>Tracheophyta</taxon>
        <taxon>Spermatophyta</taxon>
        <taxon>Magnoliopsida</taxon>
        <taxon>eudicotyledons</taxon>
        <taxon>Gunneridae</taxon>
        <taxon>Pentapetalae</taxon>
        <taxon>rosids</taxon>
        <taxon>fabids</taxon>
        <taxon>Cucurbitales</taxon>
        <taxon>Cucurbitaceae</taxon>
        <taxon>Benincaseae</taxon>
        <taxon>Cucumis</taxon>
    </lineage>
</organism>
<dbReference type="EnsemblPlants" id="MELO3C031491.2.1">
    <property type="protein sequence ID" value="MELO3C031491.2.1"/>
    <property type="gene ID" value="MELO3C031491.2"/>
</dbReference>
<sequence>MTFAWMNHIMKIGYKRPLTKNDVWKLDIWDQLKHHSIDVFVYLSHSTTTTAALVFVRRSF</sequence>
<accession>A0A9I9EC19</accession>
<name>A0A9I9EC19_CUCME</name>
<dbReference type="Gramene" id="MELO3C031491.2.1">
    <property type="protein sequence ID" value="MELO3C031491.2.1"/>
    <property type="gene ID" value="MELO3C031491.2"/>
</dbReference>
<evidence type="ECO:0000313" key="1">
    <source>
        <dbReference type="EnsemblPlants" id="MELO3C031491.2.1"/>
    </source>
</evidence>
<reference evidence="1" key="1">
    <citation type="submission" date="2023-03" db="UniProtKB">
        <authorList>
            <consortium name="EnsemblPlants"/>
        </authorList>
    </citation>
    <scope>IDENTIFICATION</scope>
</reference>
<dbReference type="AlphaFoldDB" id="A0A9I9EC19"/>